<evidence type="ECO:0000313" key="12">
    <source>
        <dbReference type="Proteomes" id="UP001230220"/>
    </source>
</evidence>
<feature type="domain" description="PTS EIIC type-2" evidence="10">
    <location>
        <begin position="11"/>
        <end position="326"/>
    </location>
</feature>
<comment type="subcellular location">
    <subcellularLocation>
        <location evidence="1">Cell inner membrane</location>
        <topology evidence="1">Multi-pass membrane protein</topology>
    </subcellularLocation>
</comment>
<dbReference type="PROSITE" id="PS51104">
    <property type="entry name" value="PTS_EIIC_TYPE_2"/>
    <property type="match status" value="1"/>
</dbReference>
<proteinExistence type="predicted"/>
<dbReference type="Proteomes" id="UP001230220">
    <property type="component" value="Unassembled WGS sequence"/>
</dbReference>
<evidence type="ECO:0000256" key="3">
    <source>
        <dbReference type="ARBA" id="ARBA00022475"/>
    </source>
</evidence>
<evidence type="ECO:0000256" key="7">
    <source>
        <dbReference type="ARBA" id="ARBA00022989"/>
    </source>
</evidence>
<keyword evidence="4" id="KW-0762">Sugar transport</keyword>
<feature type="transmembrane region" description="Helical" evidence="9">
    <location>
        <begin position="92"/>
        <end position="111"/>
    </location>
</feature>
<feature type="transmembrane region" description="Helical" evidence="9">
    <location>
        <begin position="61"/>
        <end position="86"/>
    </location>
</feature>
<evidence type="ECO:0000256" key="6">
    <source>
        <dbReference type="ARBA" id="ARBA00022692"/>
    </source>
</evidence>
<keyword evidence="3" id="KW-1003">Cell membrane</keyword>
<organism evidence="11 12">
    <name type="scientific">Breznakia pachnodae</name>
    <dbReference type="NCBI Taxonomy" id="265178"/>
    <lineage>
        <taxon>Bacteria</taxon>
        <taxon>Bacillati</taxon>
        <taxon>Bacillota</taxon>
        <taxon>Erysipelotrichia</taxon>
        <taxon>Erysipelotrichales</taxon>
        <taxon>Erysipelotrichaceae</taxon>
        <taxon>Breznakia</taxon>
    </lineage>
</organism>
<feature type="transmembrane region" description="Helical" evidence="9">
    <location>
        <begin position="165"/>
        <end position="183"/>
    </location>
</feature>
<feature type="transmembrane region" description="Helical" evidence="9">
    <location>
        <begin position="274"/>
        <end position="301"/>
    </location>
</feature>
<reference evidence="11 12" key="1">
    <citation type="submission" date="2023-07" db="EMBL/GenBank/DDBJ databases">
        <title>Genomic Encyclopedia of Type Strains, Phase IV (KMG-IV): sequencing the most valuable type-strain genomes for metagenomic binning, comparative biology and taxonomic classification.</title>
        <authorList>
            <person name="Goeker M."/>
        </authorList>
    </citation>
    <scope>NUCLEOTIDE SEQUENCE [LARGE SCALE GENOMIC DNA]</scope>
    <source>
        <strain evidence="11 12">DSM 16784</strain>
    </source>
</reference>
<evidence type="ECO:0000256" key="8">
    <source>
        <dbReference type="ARBA" id="ARBA00023136"/>
    </source>
</evidence>
<evidence type="ECO:0000313" key="11">
    <source>
        <dbReference type="EMBL" id="MDQ0360295.1"/>
    </source>
</evidence>
<name>A0ABU0E094_9FIRM</name>
<dbReference type="InterPro" id="IPR013014">
    <property type="entry name" value="PTS_EIIC_2"/>
</dbReference>
<evidence type="ECO:0000256" key="2">
    <source>
        <dbReference type="ARBA" id="ARBA00022448"/>
    </source>
</evidence>
<comment type="caution">
    <text evidence="11">The sequence shown here is derived from an EMBL/GenBank/DDBJ whole genome shotgun (WGS) entry which is preliminary data.</text>
</comment>
<feature type="transmembrane region" description="Helical" evidence="9">
    <location>
        <begin position="20"/>
        <end position="40"/>
    </location>
</feature>
<keyword evidence="5" id="KW-0598">Phosphotransferase system</keyword>
<dbReference type="EMBL" id="JAUSUR010000001">
    <property type="protein sequence ID" value="MDQ0360295.1"/>
    <property type="molecule type" value="Genomic_DNA"/>
</dbReference>
<evidence type="ECO:0000256" key="1">
    <source>
        <dbReference type="ARBA" id="ARBA00004429"/>
    </source>
</evidence>
<feature type="transmembrane region" description="Helical" evidence="9">
    <location>
        <begin position="307"/>
        <end position="326"/>
    </location>
</feature>
<keyword evidence="12" id="KW-1185">Reference proteome</keyword>
<evidence type="ECO:0000256" key="5">
    <source>
        <dbReference type="ARBA" id="ARBA00022683"/>
    </source>
</evidence>
<protein>
    <submittedName>
        <fullName evidence="11">Fructose-specific phosphotransferase system IIC component</fullName>
    </submittedName>
</protein>
<dbReference type="PANTHER" id="PTHR30505">
    <property type="entry name" value="FRUCTOSE-LIKE PERMEASE"/>
    <property type="match status" value="1"/>
</dbReference>
<evidence type="ECO:0000256" key="4">
    <source>
        <dbReference type="ARBA" id="ARBA00022597"/>
    </source>
</evidence>
<evidence type="ECO:0000259" key="10">
    <source>
        <dbReference type="PROSITE" id="PS51104"/>
    </source>
</evidence>
<dbReference type="InterPro" id="IPR006327">
    <property type="entry name" value="PTS_IIC_fruc"/>
</dbReference>
<accession>A0ABU0E094</accession>
<keyword evidence="8 9" id="KW-0472">Membrane</keyword>
<dbReference type="InterPro" id="IPR050864">
    <property type="entry name" value="Bacterial_PTS_Sugar_Transport"/>
</dbReference>
<dbReference type="RefSeq" id="WP_307406077.1">
    <property type="nucleotide sequence ID" value="NZ_JAUSUR010000001.1"/>
</dbReference>
<sequence>MEKVKSVLSETKGYIITGMGYMLPVIIVGGLCMAFSTFLPEGPFKDIFSIMADIGLEKYDIFLVMFIANAISKKVSLAPAFFVGIYGNSMGLGIFGALISGLIVGYISRALTKVKLQESGKAIFSMIVIPFVSAIVGVFVIEFIIHEPVVWATSSLTNMLSSMAGSNAILLGLILGAMIGFDLGGPINKVAGLFAISMLTEGIYWPMTMATAAYMLPSLGAGLATIINRKKDLFDKDEQLAGKSAFIMGFLLLSEPAIPFMLADVAFMIPCNMIVSALLCGAYAFFGISSTVTLGPIFSFGTTNQPVLALVLLFVAVILLAFAILYRRKSLLKRGKLDFSYDEVEA</sequence>
<keyword evidence="6 9" id="KW-0812">Transmembrane</keyword>
<gene>
    <name evidence="11" type="ORF">J2S15_001026</name>
</gene>
<feature type="transmembrane region" description="Helical" evidence="9">
    <location>
        <begin position="123"/>
        <end position="145"/>
    </location>
</feature>
<keyword evidence="2" id="KW-0813">Transport</keyword>
<feature type="transmembrane region" description="Helical" evidence="9">
    <location>
        <begin position="203"/>
        <end position="227"/>
    </location>
</feature>
<evidence type="ECO:0000256" key="9">
    <source>
        <dbReference type="SAM" id="Phobius"/>
    </source>
</evidence>
<dbReference type="PANTHER" id="PTHR30505:SF0">
    <property type="entry name" value="FRUCTOSE-LIKE PTS SYSTEM EIIBC COMPONENT-RELATED"/>
    <property type="match status" value="1"/>
</dbReference>
<keyword evidence="7 9" id="KW-1133">Transmembrane helix</keyword>
<dbReference type="NCBIfam" id="TIGR01427">
    <property type="entry name" value="PTS_IIC_fructo"/>
    <property type="match status" value="1"/>
</dbReference>